<comment type="caution">
    <text evidence="1">The sequence shown here is derived from an EMBL/GenBank/DDBJ whole genome shotgun (WGS) entry which is preliminary data.</text>
</comment>
<evidence type="ECO:0000313" key="2">
    <source>
        <dbReference type="Proteomes" id="UP000499080"/>
    </source>
</evidence>
<gene>
    <name evidence="1" type="ORF">AVEN_170204_1</name>
</gene>
<dbReference type="Proteomes" id="UP000499080">
    <property type="component" value="Unassembled WGS sequence"/>
</dbReference>
<organism evidence="1 2">
    <name type="scientific">Araneus ventricosus</name>
    <name type="common">Orbweaver spider</name>
    <name type="synonym">Epeira ventricosa</name>
    <dbReference type="NCBI Taxonomy" id="182803"/>
    <lineage>
        <taxon>Eukaryota</taxon>
        <taxon>Metazoa</taxon>
        <taxon>Ecdysozoa</taxon>
        <taxon>Arthropoda</taxon>
        <taxon>Chelicerata</taxon>
        <taxon>Arachnida</taxon>
        <taxon>Araneae</taxon>
        <taxon>Araneomorphae</taxon>
        <taxon>Entelegynae</taxon>
        <taxon>Araneoidea</taxon>
        <taxon>Araneidae</taxon>
        <taxon>Araneus</taxon>
    </lineage>
</organism>
<proteinExistence type="predicted"/>
<sequence>MESRFPTMLVLVREFYRGMYGNAGEMEPSTHDLGEHFGDKFGDFGDELWDLKNTGIFLIFLLEAEIRIYTDDSCDITACREDYK</sequence>
<accession>A0A4Y2KWS7</accession>
<keyword evidence="2" id="KW-1185">Reference proteome</keyword>
<dbReference type="AlphaFoldDB" id="A0A4Y2KWS7"/>
<protein>
    <submittedName>
        <fullName evidence="1">Uncharacterized protein</fullName>
    </submittedName>
</protein>
<name>A0A4Y2KWS7_ARAVE</name>
<dbReference type="EMBL" id="BGPR01116265">
    <property type="protein sequence ID" value="GBN06500.1"/>
    <property type="molecule type" value="Genomic_DNA"/>
</dbReference>
<evidence type="ECO:0000313" key="1">
    <source>
        <dbReference type="EMBL" id="GBN06500.1"/>
    </source>
</evidence>
<reference evidence="1 2" key="1">
    <citation type="journal article" date="2019" name="Sci. Rep.">
        <title>Orb-weaving spider Araneus ventricosus genome elucidates the spidroin gene catalogue.</title>
        <authorList>
            <person name="Kono N."/>
            <person name="Nakamura H."/>
            <person name="Ohtoshi R."/>
            <person name="Moran D.A.P."/>
            <person name="Shinohara A."/>
            <person name="Yoshida Y."/>
            <person name="Fujiwara M."/>
            <person name="Mori M."/>
            <person name="Tomita M."/>
            <person name="Arakawa K."/>
        </authorList>
    </citation>
    <scope>NUCLEOTIDE SEQUENCE [LARGE SCALE GENOMIC DNA]</scope>
</reference>